<comment type="caution">
    <text evidence="11">The sequence shown here is derived from an EMBL/GenBank/DDBJ whole genome shotgun (WGS) entry which is preliminary data.</text>
</comment>
<dbReference type="FunFam" id="3.30.160.60:FF:002737">
    <property type="entry name" value="AGAP008430-PA"/>
    <property type="match status" value="1"/>
</dbReference>
<dbReference type="OrthoDB" id="427030at2759"/>
<evidence type="ECO:0000256" key="9">
    <source>
        <dbReference type="SAM" id="MobiDB-lite"/>
    </source>
</evidence>
<accession>A0A9J6FUD6</accession>
<organism evidence="11 12">
    <name type="scientific">Haemaphysalis longicornis</name>
    <name type="common">Bush tick</name>
    <dbReference type="NCBI Taxonomy" id="44386"/>
    <lineage>
        <taxon>Eukaryota</taxon>
        <taxon>Metazoa</taxon>
        <taxon>Ecdysozoa</taxon>
        <taxon>Arthropoda</taxon>
        <taxon>Chelicerata</taxon>
        <taxon>Arachnida</taxon>
        <taxon>Acari</taxon>
        <taxon>Parasitiformes</taxon>
        <taxon>Ixodida</taxon>
        <taxon>Ixodoidea</taxon>
        <taxon>Ixodidae</taxon>
        <taxon>Haemaphysalinae</taxon>
        <taxon>Haemaphysalis</taxon>
    </lineage>
</organism>
<evidence type="ECO:0000313" key="12">
    <source>
        <dbReference type="Proteomes" id="UP000821853"/>
    </source>
</evidence>
<dbReference type="VEuPathDB" id="VectorBase:HLOH_061786"/>
<dbReference type="InterPro" id="IPR013087">
    <property type="entry name" value="Znf_C2H2_type"/>
</dbReference>
<dbReference type="Proteomes" id="UP000821853">
    <property type="component" value="Chromosome 2"/>
</dbReference>
<feature type="domain" description="C2H2-type" evidence="10">
    <location>
        <begin position="144"/>
        <end position="171"/>
    </location>
</feature>
<dbReference type="Pfam" id="PF13912">
    <property type="entry name" value="zf-C2H2_6"/>
    <property type="match status" value="1"/>
</dbReference>
<comment type="similarity">
    <text evidence="1">Belongs to the krueppel C2H2-type zinc-finger protein family.</text>
</comment>
<keyword evidence="4" id="KW-0862">Zinc</keyword>
<reference evidence="11 12" key="1">
    <citation type="journal article" date="2020" name="Cell">
        <title>Large-Scale Comparative Analyses of Tick Genomes Elucidate Their Genetic Diversity and Vector Capacities.</title>
        <authorList>
            <consortium name="Tick Genome and Microbiome Consortium (TIGMIC)"/>
            <person name="Jia N."/>
            <person name="Wang J."/>
            <person name="Shi W."/>
            <person name="Du L."/>
            <person name="Sun Y."/>
            <person name="Zhan W."/>
            <person name="Jiang J.F."/>
            <person name="Wang Q."/>
            <person name="Zhang B."/>
            <person name="Ji P."/>
            <person name="Bell-Sakyi L."/>
            <person name="Cui X.M."/>
            <person name="Yuan T.T."/>
            <person name="Jiang B.G."/>
            <person name="Yang W.F."/>
            <person name="Lam T.T."/>
            <person name="Chang Q.C."/>
            <person name="Ding S.J."/>
            <person name="Wang X.J."/>
            <person name="Zhu J.G."/>
            <person name="Ruan X.D."/>
            <person name="Zhao L."/>
            <person name="Wei J.T."/>
            <person name="Ye R.Z."/>
            <person name="Que T.C."/>
            <person name="Du C.H."/>
            <person name="Zhou Y.H."/>
            <person name="Cheng J.X."/>
            <person name="Dai P.F."/>
            <person name="Guo W.B."/>
            <person name="Han X.H."/>
            <person name="Huang E.J."/>
            <person name="Li L.F."/>
            <person name="Wei W."/>
            <person name="Gao Y.C."/>
            <person name="Liu J.Z."/>
            <person name="Shao H.Z."/>
            <person name="Wang X."/>
            <person name="Wang C.C."/>
            <person name="Yang T.C."/>
            <person name="Huo Q.B."/>
            <person name="Li W."/>
            <person name="Chen H.Y."/>
            <person name="Chen S.E."/>
            <person name="Zhou L.G."/>
            <person name="Ni X.B."/>
            <person name="Tian J.H."/>
            <person name="Sheng Y."/>
            <person name="Liu T."/>
            <person name="Pan Y.S."/>
            <person name="Xia L.Y."/>
            <person name="Li J."/>
            <person name="Zhao F."/>
            <person name="Cao W.C."/>
        </authorList>
    </citation>
    <scope>NUCLEOTIDE SEQUENCE [LARGE SCALE GENOMIC DNA]</scope>
    <source>
        <strain evidence="11">HaeL-2018</strain>
    </source>
</reference>
<keyword evidence="3 8" id="KW-0863">Zinc-finger</keyword>
<dbReference type="PANTHER" id="PTHR23235:SF120">
    <property type="entry name" value="KRUPPEL-LIKE FACTOR 15"/>
    <property type="match status" value="1"/>
</dbReference>
<dbReference type="AlphaFoldDB" id="A0A9J6FUD6"/>
<dbReference type="PROSITE" id="PS50157">
    <property type="entry name" value="ZINC_FINGER_C2H2_2"/>
    <property type="match status" value="5"/>
</dbReference>
<name>A0A9J6FUD6_HAELO</name>
<evidence type="ECO:0000256" key="2">
    <source>
        <dbReference type="ARBA" id="ARBA00022723"/>
    </source>
</evidence>
<dbReference type="Gene3D" id="3.30.160.60">
    <property type="entry name" value="Classic Zinc Finger"/>
    <property type="match status" value="5"/>
</dbReference>
<feature type="domain" description="C2H2-type" evidence="10">
    <location>
        <begin position="200"/>
        <end position="225"/>
    </location>
</feature>
<evidence type="ECO:0000256" key="1">
    <source>
        <dbReference type="ARBA" id="ARBA00006991"/>
    </source>
</evidence>
<evidence type="ECO:0000256" key="7">
    <source>
        <dbReference type="ARBA" id="ARBA00023163"/>
    </source>
</evidence>
<keyword evidence="2" id="KW-0479">Metal-binding</keyword>
<evidence type="ECO:0000256" key="3">
    <source>
        <dbReference type="ARBA" id="ARBA00022771"/>
    </source>
</evidence>
<dbReference type="GO" id="GO:0008270">
    <property type="term" value="F:zinc ion binding"/>
    <property type="evidence" value="ECO:0007669"/>
    <property type="project" value="UniProtKB-KW"/>
</dbReference>
<feature type="compositionally biased region" description="Low complexity" evidence="9">
    <location>
        <begin position="47"/>
        <end position="59"/>
    </location>
</feature>
<feature type="domain" description="C2H2-type" evidence="10">
    <location>
        <begin position="172"/>
        <end position="199"/>
    </location>
</feature>
<evidence type="ECO:0000256" key="6">
    <source>
        <dbReference type="ARBA" id="ARBA00023125"/>
    </source>
</evidence>
<dbReference type="PROSITE" id="PS00028">
    <property type="entry name" value="ZINC_FINGER_C2H2_1"/>
    <property type="match status" value="4"/>
</dbReference>
<dbReference type="SUPFAM" id="SSF57667">
    <property type="entry name" value="beta-beta-alpha zinc fingers"/>
    <property type="match status" value="3"/>
</dbReference>
<dbReference type="InterPro" id="IPR036236">
    <property type="entry name" value="Znf_C2H2_sf"/>
</dbReference>
<dbReference type="Pfam" id="PF00096">
    <property type="entry name" value="zf-C2H2"/>
    <property type="match status" value="1"/>
</dbReference>
<dbReference type="GO" id="GO:0000978">
    <property type="term" value="F:RNA polymerase II cis-regulatory region sequence-specific DNA binding"/>
    <property type="evidence" value="ECO:0007669"/>
    <property type="project" value="TreeGrafter"/>
</dbReference>
<protein>
    <recommendedName>
        <fullName evidence="10">C2H2-type domain-containing protein</fullName>
    </recommendedName>
</protein>
<dbReference type="GO" id="GO:0000981">
    <property type="term" value="F:DNA-binding transcription factor activity, RNA polymerase II-specific"/>
    <property type="evidence" value="ECO:0007669"/>
    <property type="project" value="TreeGrafter"/>
</dbReference>
<dbReference type="Pfam" id="PF13465">
    <property type="entry name" value="zf-H2C2_2"/>
    <property type="match status" value="1"/>
</dbReference>
<keyword evidence="6" id="KW-0238">DNA-binding</keyword>
<evidence type="ECO:0000259" key="10">
    <source>
        <dbReference type="PROSITE" id="PS50157"/>
    </source>
</evidence>
<sequence length="225" mass="25648">MESKVFASTECSVVFVEEENFDKQAYADTPWGGEVQNGNTTKETPKDGAGASTSGDSSTCQSLLDHNMCRRERPTEPLRWLVTEKPFPCEQCPMAFDSNAQRKRHVLRVHAPEAVHECQVCHKKFRWFYSLQKHIPSHTGDMSFECDLCGKRFPFNTEVERHKRTHTGEKPYQCPICPKSFTNSGNLTVHIRTHTGEKPFQCLVCGKSFSTSVKLRRHFSSRCGK</sequence>
<evidence type="ECO:0000256" key="4">
    <source>
        <dbReference type="ARBA" id="ARBA00022833"/>
    </source>
</evidence>
<gene>
    <name evidence="11" type="ORF">HPB48_000539</name>
</gene>
<keyword evidence="12" id="KW-1185">Reference proteome</keyword>
<dbReference type="SMART" id="SM00355">
    <property type="entry name" value="ZnF_C2H2"/>
    <property type="match status" value="5"/>
</dbReference>
<dbReference type="PANTHER" id="PTHR23235">
    <property type="entry name" value="KRUEPPEL-LIKE TRANSCRIPTION FACTOR"/>
    <property type="match status" value="1"/>
</dbReference>
<evidence type="ECO:0000256" key="8">
    <source>
        <dbReference type="PROSITE-ProRule" id="PRU00042"/>
    </source>
</evidence>
<feature type="domain" description="C2H2-type" evidence="10">
    <location>
        <begin position="116"/>
        <end position="143"/>
    </location>
</feature>
<dbReference type="OMA" id="PEAVHEC"/>
<feature type="domain" description="C2H2-type" evidence="10">
    <location>
        <begin position="87"/>
        <end position="115"/>
    </location>
</feature>
<keyword evidence="7" id="KW-0804">Transcription</keyword>
<proteinExistence type="inferred from homology"/>
<feature type="region of interest" description="Disordered" evidence="9">
    <location>
        <begin position="26"/>
        <end position="59"/>
    </location>
</feature>
<evidence type="ECO:0000256" key="5">
    <source>
        <dbReference type="ARBA" id="ARBA00023015"/>
    </source>
</evidence>
<keyword evidence="5" id="KW-0805">Transcription regulation</keyword>
<evidence type="ECO:0000313" key="11">
    <source>
        <dbReference type="EMBL" id="KAH9366725.1"/>
    </source>
</evidence>
<dbReference type="FunFam" id="3.30.160.60:FF:002343">
    <property type="entry name" value="Zinc finger protein 33A"/>
    <property type="match status" value="2"/>
</dbReference>
<dbReference type="EMBL" id="JABSTR010000004">
    <property type="protein sequence ID" value="KAH9366725.1"/>
    <property type="molecule type" value="Genomic_DNA"/>
</dbReference>